<reference evidence="1 2" key="1">
    <citation type="submission" date="2018-03" db="EMBL/GenBank/DDBJ databases">
        <title>Phenotypic and genomic properties of Cyclonatronum proteinivorum gen. nov., sp. nov., a haloalkaliphilic bacteroidete from soda lakes possessing Na+-translocating rhodopsin.</title>
        <authorList>
            <person name="Toshchakov S.V."/>
            <person name="Korzhenkov A."/>
            <person name="Samarov N.I."/>
            <person name="Kublanov I.V."/>
            <person name="Muntyan M.S."/>
            <person name="Sorokin D.Y."/>
        </authorList>
    </citation>
    <scope>NUCLEOTIDE SEQUENCE [LARGE SCALE GENOMIC DNA]</scope>
    <source>
        <strain evidence="1 2">Omega</strain>
    </source>
</reference>
<organism evidence="1 2">
    <name type="scientific">Cyclonatronum proteinivorum</name>
    <dbReference type="NCBI Taxonomy" id="1457365"/>
    <lineage>
        <taxon>Bacteria</taxon>
        <taxon>Pseudomonadati</taxon>
        <taxon>Balneolota</taxon>
        <taxon>Balneolia</taxon>
        <taxon>Balneolales</taxon>
        <taxon>Cyclonatronaceae</taxon>
        <taxon>Cyclonatronum</taxon>
    </lineage>
</organism>
<dbReference type="AlphaFoldDB" id="A0A345UI78"/>
<dbReference type="RefSeq" id="WP_114983474.1">
    <property type="nucleotide sequence ID" value="NZ_CP027806.1"/>
</dbReference>
<proteinExistence type="predicted"/>
<sequence length="331" mass="37148">MSADPRFIFEGNTPFRTRMHRVARHQYAQAGTWRRFCDALGWQPDQLEQGDPDAIPPLLPVEAFQQPLFDQAPSADLIFRSSGTTGTLRSEHPVTEPELYREAIFRGMRSFYPLDDFIILAYTPGYSDNPNSSLIWMLRELTAAESSGCSGFLPLDAPIPETLLRKIEDSGKRLLLFGAAFGLIDLAERFPVQLPADALIMETGGMKTHRREISRDALHQKLADAFGLSPAQVNSEYGMTELLSQAYSDGSGWFRCPHWMQVSIRNPENPLEPLPPDEQGLIGIIDLANYHACSFLLTGDRGEMRPDGSFRVLGRFIPENLRGCNFLIDQD</sequence>
<dbReference type="Proteomes" id="UP000254808">
    <property type="component" value="Chromosome"/>
</dbReference>
<evidence type="ECO:0000313" key="2">
    <source>
        <dbReference type="Proteomes" id="UP000254808"/>
    </source>
</evidence>
<dbReference type="KEGG" id="cprv:CYPRO_0903"/>
<dbReference type="Gene3D" id="3.40.50.12780">
    <property type="entry name" value="N-terminal domain of ligase-like"/>
    <property type="match status" value="1"/>
</dbReference>
<dbReference type="SUPFAM" id="SSF56801">
    <property type="entry name" value="Acetyl-CoA synthetase-like"/>
    <property type="match status" value="1"/>
</dbReference>
<gene>
    <name evidence="1" type="ORF">CYPRO_0903</name>
</gene>
<dbReference type="InterPro" id="IPR042099">
    <property type="entry name" value="ANL_N_sf"/>
</dbReference>
<evidence type="ECO:0000313" key="1">
    <source>
        <dbReference type="EMBL" id="AXJ00180.1"/>
    </source>
</evidence>
<name>A0A345UI78_9BACT</name>
<protein>
    <submittedName>
        <fullName evidence="1">Acyl-protein synthetase, LuxE</fullName>
    </submittedName>
</protein>
<dbReference type="OrthoDB" id="182577at2"/>
<dbReference type="EMBL" id="CP027806">
    <property type="protein sequence ID" value="AXJ00180.1"/>
    <property type="molecule type" value="Genomic_DNA"/>
</dbReference>
<accession>A0A345UI78</accession>
<keyword evidence="2" id="KW-1185">Reference proteome</keyword>